<reference evidence="1" key="1">
    <citation type="submission" date="2019-10" db="EMBL/GenBank/DDBJ databases">
        <authorList>
            <person name="Soares A.E.R."/>
            <person name="Aleixo A."/>
            <person name="Schneider P."/>
            <person name="Miyaki C.Y."/>
            <person name="Schneider M.P."/>
            <person name="Mello C."/>
            <person name="Vasconcelos A.T.R."/>
        </authorList>
    </citation>
    <scope>NUCLEOTIDE SEQUENCE</scope>
    <source>
        <tissue evidence="1">Muscle</tissue>
    </source>
</reference>
<organism evidence="1 2">
    <name type="scientific">Willisornis vidua</name>
    <name type="common">Xingu scale-backed antbird</name>
    <dbReference type="NCBI Taxonomy" id="1566151"/>
    <lineage>
        <taxon>Eukaryota</taxon>
        <taxon>Metazoa</taxon>
        <taxon>Chordata</taxon>
        <taxon>Craniata</taxon>
        <taxon>Vertebrata</taxon>
        <taxon>Euteleostomi</taxon>
        <taxon>Archelosauria</taxon>
        <taxon>Archosauria</taxon>
        <taxon>Dinosauria</taxon>
        <taxon>Saurischia</taxon>
        <taxon>Theropoda</taxon>
        <taxon>Coelurosauria</taxon>
        <taxon>Aves</taxon>
        <taxon>Neognathae</taxon>
        <taxon>Neoaves</taxon>
        <taxon>Telluraves</taxon>
        <taxon>Australaves</taxon>
        <taxon>Passeriformes</taxon>
        <taxon>Thamnophilidae</taxon>
        <taxon>Willisornis</taxon>
    </lineage>
</organism>
<sequence>MRFNKTKCKMLHLGWDNPQYRRRDKQIESSPAEMDMGVLVNERLDMCHQCALAAQRAKFVLDCIRNSIGSRLREEILPLYSTLLRSHLEYCIQLWYPQHRKEIDIAPTGKSPQECHQGDYRNGAPNLRGKMKRVGLVQPGKES</sequence>
<accession>A0ABQ9DTA1</accession>
<comment type="caution">
    <text evidence="1">The sequence shown here is derived from an EMBL/GenBank/DDBJ whole genome shotgun (WGS) entry which is preliminary data.</text>
</comment>
<dbReference type="EMBL" id="WHWB01031851">
    <property type="protein sequence ID" value="KAJ7427720.1"/>
    <property type="molecule type" value="Genomic_DNA"/>
</dbReference>
<evidence type="ECO:0000313" key="2">
    <source>
        <dbReference type="Proteomes" id="UP001145742"/>
    </source>
</evidence>
<dbReference type="Proteomes" id="UP001145742">
    <property type="component" value="Unassembled WGS sequence"/>
</dbReference>
<dbReference type="PANTHER" id="PTHR33332">
    <property type="entry name" value="REVERSE TRANSCRIPTASE DOMAIN-CONTAINING PROTEIN"/>
    <property type="match status" value="1"/>
</dbReference>
<evidence type="ECO:0000313" key="1">
    <source>
        <dbReference type="EMBL" id="KAJ7427720.1"/>
    </source>
</evidence>
<gene>
    <name evidence="1" type="ORF">WISP_04489</name>
</gene>
<name>A0ABQ9DTA1_9PASS</name>
<protein>
    <submittedName>
        <fullName evidence="1">Uncharacterized protein</fullName>
    </submittedName>
</protein>
<proteinExistence type="predicted"/>
<keyword evidence="2" id="KW-1185">Reference proteome</keyword>